<name>A0A1I6MZW9_9BACT</name>
<gene>
    <name evidence="1" type="ORF">SAMN05421771_4110</name>
</gene>
<evidence type="ECO:0000313" key="1">
    <source>
        <dbReference type="EMBL" id="SFS21252.1"/>
    </source>
</evidence>
<organism evidence="1 2">
    <name type="scientific">Granulicella pectinivorans</name>
    <dbReference type="NCBI Taxonomy" id="474950"/>
    <lineage>
        <taxon>Bacteria</taxon>
        <taxon>Pseudomonadati</taxon>
        <taxon>Acidobacteriota</taxon>
        <taxon>Terriglobia</taxon>
        <taxon>Terriglobales</taxon>
        <taxon>Acidobacteriaceae</taxon>
        <taxon>Granulicella</taxon>
    </lineage>
</organism>
<reference evidence="1 2" key="1">
    <citation type="submission" date="2016-10" db="EMBL/GenBank/DDBJ databases">
        <authorList>
            <person name="de Groot N.N."/>
        </authorList>
    </citation>
    <scope>NUCLEOTIDE SEQUENCE [LARGE SCALE GENOMIC DNA]</scope>
    <source>
        <strain evidence="1 2">DSM 21001</strain>
    </source>
</reference>
<accession>A0A1I6MZW9</accession>
<dbReference type="STRING" id="474950.SAMN05421771_4110"/>
<proteinExistence type="predicted"/>
<dbReference type="EMBL" id="FOZL01000002">
    <property type="protein sequence ID" value="SFS21252.1"/>
    <property type="molecule type" value="Genomic_DNA"/>
</dbReference>
<keyword evidence="2" id="KW-1185">Reference proteome</keyword>
<evidence type="ECO:0000313" key="2">
    <source>
        <dbReference type="Proteomes" id="UP000199024"/>
    </source>
</evidence>
<protein>
    <submittedName>
        <fullName evidence="1">Uncharacterized protein</fullName>
    </submittedName>
</protein>
<sequence length="107" mass="11873">MRHYVGTGHCLFVGFFCGLVSVLYSQHNQPPLVALKLIVPLQNYAIHSVDRSFGNVSLAVTGLTPSEWRRFVAARHSLWQLNRSIFIDATNQASTRSSSAFIHSASI</sequence>
<dbReference type="AlphaFoldDB" id="A0A1I6MZW9"/>
<dbReference type="Proteomes" id="UP000199024">
    <property type="component" value="Unassembled WGS sequence"/>
</dbReference>